<dbReference type="PROSITE" id="PS51155">
    <property type="entry name" value="CHIT_BIND_RR_2"/>
    <property type="match status" value="1"/>
</dbReference>
<feature type="compositionally biased region" description="Polar residues" evidence="4">
    <location>
        <begin position="288"/>
        <end position="306"/>
    </location>
</feature>
<dbReference type="InterPro" id="IPR050468">
    <property type="entry name" value="Cuticle_Struct_Prot"/>
</dbReference>
<feature type="compositionally biased region" description="Low complexity" evidence="4">
    <location>
        <begin position="307"/>
        <end position="352"/>
    </location>
</feature>
<dbReference type="AlphaFoldDB" id="A0A6J1WCU2"/>
<feature type="compositionally biased region" description="Low complexity" evidence="4">
    <location>
        <begin position="178"/>
        <end position="197"/>
    </location>
</feature>
<dbReference type="Pfam" id="PF00379">
    <property type="entry name" value="Chitin_bind_4"/>
    <property type="match status" value="1"/>
</dbReference>
<dbReference type="Proteomes" id="UP001652740">
    <property type="component" value="Unplaced"/>
</dbReference>
<evidence type="ECO:0000256" key="2">
    <source>
        <dbReference type="ARBA" id="ARBA00022729"/>
    </source>
</evidence>
<feature type="compositionally biased region" description="Low complexity" evidence="4">
    <location>
        <begin position="209"/>
        <end position="243"/>
    </location>
</feature>
<organism evidence="6 7">
    <name type="scientific">Galleria mellonella</name>
    <name type="common">Greater wax moth</name>
    <dbReference type="NCBI Taxonomy" id="7137"/>
    <lineage>
        <taxon>Eukaryota</taxon>
        <taxon>Metazoa</taxon>
        <taxon>Ecdysozoa</taxon>
        <taxon>Arthropoda</taxon>
        <taxon>Hexapoda</taxon>
        <taxon>Insecta</taxon>
        <taxon>Pterygota</taxon>
        <taxon>Neoptera</taxon>
        <taxon>Endopterygota</taxon>
        <taxon>Lepidoptera</taxon>
        <taxon>Glossata</taxon>
        <taxon>Ditrysia</taxon>
        <taxon>Pyraloidea</taxon>
        <taxon>Pyralidae</taxon>
        <taxon>Galleriinae</taxon>
        <taxon>Galleria</taxon>
    </lineage>
</organism>
<proteinExistence type="predicted"/>
<feature type="region of interest" description="Disordered" evidence="4">
    <location>
        <begin position="71"/>
        <end position="95"/>
    </location>
</feature>
<feature type="chain" id="PRO_5027016846" evidence="5">
    <location>
        <begin position="20"/>
        <end position="352"/>
    </location>
</feature>
<dbReference type="GO" id="GO:0008010">
    <property type="term" value="F:structural constituent of chitin-based larval cuticle"/>
    <property type="evidence" value="ECO:0007669"/>
    <property type="project" value="TreeGrafter"/>
</dbReference>
<dbReference type="InParanoid" id="A0A6J1WCU2"/>
<feature type="signal peptide" evidence="5">
    <location>
        <begin position="1"/>
        <end position="19"/>
    </location>
</feature>
<evidence type="ECO:0000313" key="7">
    <source>
        <dbReference type="RefSeq" id="XP_026750975.1"/>
    </source>
</evidence>
<protein>
    <submittedName>
        <fullName evidence="7">Mucin-21-like</fullName>
    </submittedName>
</protein>
<evidence type="ECO:0000256" key="1">
    <source>
        <dbReference type="ARBA" id="ARBA00022460"/>
    </source>
</evidence>
<keyword evidence="6" id="KW-1185">Reference proteome</keyword>
<feature type="compositionally biased region" description="Low complexity" evidence="4">
    <location>
        <begin position="263"/>
        <end position="281"/>
    </location>
</feature>
<dbReference type="OrthoDB" id="8117702at2759"/>
<dbReference type="InterPro" id="IPR031311">
    <property type="entry name" value="CHIT_BIND_RR_consensus"/>
</dbReference>
<gene>
    <name evidence="7" type="primary">LOC113511547</name>
</gene>
<dbReference type="KEGG" id="gmw:113511547"/>
<keyword evidence="1 3" id="KW-0193">Cuticle</keyword>
<reference evidence="7" key="1">
    <citation type="submission" date="2025-08" db="UniProtKB">
        <authorList>
            <consortium name="RefSeq"/>
        </authorList>
    </citation>
    <scope>IDENTIFICATION</scope>
    <source>
        <tissue evidence="7">Whole larvae</tissue>
    </source>
</reference>
<name>A0A6J1WCU2_GALME</name>
<keyword evidence="2 5" id="KW-0732">Signal</keyword>
<dbReference type="PROSITE" id="PS00233">
    <property type="entry name" value="CHIT_BIND_RR_1"/>
    <property type="match status" value="1"/>
</dbReference>
<dbReference type="InterPro" id="IPR000618">
    <property type="entry name" value="Insect_cuticle"/>
</dbReference>
<feature type="region of interest" description="Disordered" evidence="4">
    <location>
        <begin position="125"/>
        <end position="352"/>
    </location>
</feature>
<accession>A0A6J1WCU2</accession>
<dbReference type="GO" id="GO:0062129">
    <property type="term" value="C:chitin-based extracellular matrix"/>
    <property type="evidence" value="ECO:0007669"/>
    <property type="project" value="TreeGrafter"/>
</dbReference>
<sequence length="352" mass="36888">MKMLYKLVCLCWAVSYVLAAPSPKQADQESEPTVIPIVSQSDELEPNGTYRFSYETGNGIKREEVAYDKVLPKAKGRSANSNEGGENSDSDESNEIHVQKGSYSYTAPDGTVITVRYIADENGFRPIGKHLPRVPKVTSDSASSGEKTGRALNKHSSGKSKSAPAIVARSGVQDQEKSSSSTPSSNTNTNNSESTTPAPLQQTTSPEVNNTKSANKSASNSDENTTTKGLDTTTEEASTVTSSDKTNSEATTTVATDNSAHPETSTITASSNTTTEISSTAAKDESTTTELGSTVSFDVSSTPVSDSITTTPSETVSTTISENTSTTSSDHSNPSSLESSTTEIPSTTTVSA</sequence>
<evidence type="ECO:0000313" key="6">
    <source>
        <dbReference type="Proteomes" id="UP001652740"/>
    </source>
</evidence>
<evidence type="ECO:0000256" key="5">
    <source>
        <dbReference type="SAM" id="SignalP"/>
    </source>
</evidence>
<feature type="compositionally biased region" description="Polar residues" evidence="4">
    <location>
        <begin position="244"/>
        <end position="262"/>
    </location>
</feature>
<dbReference type="PANTHER" id="PTHR10380:SF173">
    <property type="entry name" value="CUTICULAR PROTEIN 47EF, ISOFORM C-RELATED"/>
    <property type="match status" value="1"/>
</dbReference>
<evidence type="ECO:0000256" key="3">
    <source>
        <dbReference type="PROSITE-ProRule" id="PRU00497"/>
    </source>
</evidence>
<evidence type="ECO:0000256" key="4">
    <source>
        <dbReference type="SAM" id="MobiDB-lite"/>
    </source>
</evidence>
<dbReference type="PANTHER" id="PTHR10380">
    <property type="entry name" value="CUTICLE PROTEIN"/>
    <property type="match status" value="1"/>
</dbReference>
<dbReference type="GeneID" id="113511547"/>
<feature type="compositionally biased region" description="Polar residues" evidence="4">
    <location>
        <begin position="198"/>
        <end position="208"/>
    </location>
</feature>
<dbReference type="RefSeq" id="XP_026750975.1">
    <property type="nucleotide sequence ID" value="XM_026895174.3"/>
</dbReference>